<reference evidence="2 3" key="1">
    <citation type="journal article" date="2013" name="PLoS Genet.">
        <title>Distinctive expansion of potential virulence genes in the genome of the oomycete fish pathogen Saprolegnia parasitica.</title>
        <authorList>
            <person name="Jiang R.H."/>
            <person name="de Bruijn I."/>
            <person name="Haas B.J."/>
            <person name="Belmonte R."/>
            <person name="Lobach L."/>
            <person name="Christie J."/>
            <person name="van den Ackerveken G."/>
            <person name="Bottin A."/>
            <person name="Bulone V."/>
            <person name="Diaz-Moreno S.M."/>
            <person name="Dumas B."/>
            <person name="Fan L."/>
            <person name="Gaulin E."/>
            <person name="Govers F."/>
            <person name="Grenville-Briggs L.J."/>
            <person name="Horner N.R."/>
            <person name="Levin J.Z."/>
            <person name="Mammella M."/>
            <person name="Meijer H.J."/>
            <person name="Morris P."/>
            <person name="Nusbaum C."/>
            <person name="Oome S."/>
            <person name="Phillips A.J."/>
            <person name="van Rooyen D."/>
            <person name="Rzeszutek E."/>
            <person name="Saraiva M."/>
            <person name="Secombes C.J."/>
            <person name="Seidl M.F."/>
            <person name="Snel B."/>
            <person name="Stassen J.H."/>
            <person name="Sykes S."/>
            <person name="Tripathy S."/>
            <person name="van den Berg H."/>
            <person name="Vega-Arreguin J.C."/>
            <person name="Wawra S."/>
            <person name="Young S.K."/>
            <person name="Zeng Q."/>
            <person name="Dieguez-Uribeondo J."/>
            <person name="Russ C."/>
            <person name="Tyler B.M."/>
            <person name="van West P."/>
        </authorList>
    </citation>
    <scope>NUCLEOTIDE SEQUENCE [LARGE SCALE GENOMIC DNA]</scope>
    <source>
        <strain evidence="2 3">CBS 223.65</strain>
    </source>
</reference>
<keyword evidence="3" id="KW-1185">Reference proteome</keyword>
<proteinExistence type="predicted"/>
<dbReference type="InterPro" id="IPR008979">
    <property type="entry name" value="Galactose-bd-like_sf"/>
</dbReference>
<dbReference type="AlphaFoldDB" id="A0A067CN77"/>
<dbReference type="RefSeq" id="XP_012201454.1">
    <property type="nucleotide sequence ID" value="XM_012346064.1"/>
</dbReference>
<protein>
    <recommendedName>
        <fullName evidence="4">F5/8 type C domain-containing protein</fullName>
    </recommendedName>
</protein>
<evidence type="ECO:0008006" key="4">
    <source>
        <dbReference type="Google" id="ProtNLM"/>
    </source>
</evidence>
<dbReference type="OMA" id="HASSYYN"/>
<accession>A0A067CN77</accession>
<evidence type="ECO:0000256" key="1">
    <source>
        <dbReference type="SAM" id="SignalP"/>
    </source>
</evidence>
<dbReference type="GeneID" id="24129568"/>
<keyword evidence="1" id="KW-0732">Signal</keyword>
<gene>
    <name evidence="2" type="ORF">SPRG_07285</name>
</gene>
<dbReference type="EMBL" id="KK583214">
    <property type="protein sequence ID" value="KDO28006.1"/>
    <property type="molecule type" value="Genomic_DNA"/>
</dbReference>
<evidence type="ECO:0000313" key="3">
    <source>
        <dbReference type="Proteomes" id="UP000030745"/>
    </source>
</evidence>
<sequence>MRSASRLRCLGLLWLALELDRVLAVVSLPNLEFNAATGQNAYASSYFKFDLNPVLDSKYIPNNGIDGLVVQSSWWSSGKTNESVFFQVNFTAESPVISKVVLRWHGYLAAKAYTISTSYSGYNRTFVLYNTYENASTVWDRVDVVRPASNSSARFYYLRVDMLSPASCDPNNVLGCSRRLADQGPIYGIRELEVWSASQLSGAVVAAPSSLLAVMLLSIVASL</sequence>
<dbReference type="KEGG" id="spar:SPRG_07285"/>
<feature type="chain" id="PRO_5001634750" description="F5/8 type C domain-containing protein" evidence="1">
    <location>
        <begin position="25"/>
        <end position="223"/>
    </location>
</feature>
<dbReference type="VEuPathDB" id="FungiDB:SPRG_07285"/>
<feature type="signal peptide" evidence="1">
    <location>
        <begin position="1"/>
        <end position="24"/>
    </location>
</feature>
<dbReference type="Gene3D" id="2.60.120.260">
    <property type="entry name" value="Galactose-binding domain-like"/>
    <property type="match status" value="1"/>
</dbReference>
<name>A0A067CN77_SAPPC</name>
<organism evidence="2 3">
    <name type="scientific">Saprolegnia parasitica (strain CBS 223.65)</name>
    <dbReference type="NCBI Taxonomy" id="695850"/>
    <lineage>
        <taxon>Eukaryota</taxon>
        <taxon>Sar</taxon>
        <taxon>Stramenopiles</taxon>
        <taxon>Oomycota</taxon>
        <taxon>Saprolegniomycetes</taxon>
        <taxon>Saprolegniales</taxon>
        <taxon>Saprolegniaceae</taxon>
        <taxon>Saprolegnia</taxon>
    </lineage>
</organism>
<dbReference type="SUPFAM" id="SSF49785">
    <property type="entry name" value="Galactose-binding domain-like"/>
    <property type="match status" value="1"/>
</dbReference>
<dbReference type="Proteomes" id="UP000030745">
    <property type="component" value="Unassembled WGS sequence"/>
</dbReference>
<dbReference type="OrthoDB" id="63841at2759"/>
<evidence type="ECO:0000313" key="2">
    <source>
        <dbReference type="EMBL" id="KDO28006.1"/>
    </source>
</evidence>